<dbReference type="InterPro" id="IPR035901">
    <property type="entry name" value="GIY-YIG_endonuc_sf"/>
</dbReference>
<dbReference type="PANTHER" id="PTHR34477:SF5">
    <property type="entry name" value="BSL5627 PROTEIN"/>
    <property type="match status" value="1"/>
</dbReference>
<dbReference type="SUPFAM" id="SSF82771">
    <property type="entry name" value="GIY-YIG endonuclease"/>
    <property type="match status" value="1"/>
</dbReference>
<comment type="caution">
    <text evidence="3">The sequence shown here is derived from an EMBL/GenBank/DDBJ whole genome shotgun (WGS) entry which is preliminary data.</text>
</comment>
<dbReference type="Proteomes" id="UP001596958">
    <property type="component" value="Unassembled WGS sequence"/>
</dbReference>
<dbReference type="InterPro" id="IPR000305">
    <property type="entry name" value="GIY-YIG_endonuc"/>
</dbReference>
<dbReference type="Gene3D" id="3.40.1440.10">
    <property type="entry name" value="GIY-YIG endonuclease"/>
    <property type="match status" value="1"/>
</dbReference>
<dbReference type="Pfam" id="PF01541">
    <property type="entry name" value="GIY-YIG"/>
    <property type="match status" value="1"/>
</dbReference>
<evidence type="ECO:0000313" key="3">
    <source>
        <dbReference type="EMBL" id="MFD0751083.1"/>
    </source>
</evidence>
<comment type="similarity">
    <text evidence="1">Belongs to the UPF0213 family.</text>
</comment>
<proteinExistence type="inferred from homology"/>
<evidence type="ECO:0000259" key="2">
    <source>
        <dbReference type="PROSITE" id="PS50164"/>
    </source>
</evidence>
<evidence type="ECO:0000256" key="1">
    <source>
        <dbReference type="ARBA" id="ARBA00007435"/>
    </source>
</evidence>
<accession>A0ABW2Z0U1</accession>
<feature type="domain" description="GIY-YIG" evidence="2">
    <location>
        <begin position="4"/>
        <end position="82"/>
    </location>
</feature>
<sequence>MWNYNFYVYITTNPVKTVLYVGVTNDLARRLYEHTENKGNKNSFAGKYYCHNLIYFEHFTHIEYAIEREKEIKKWSRKKKMDLIATLNPTWQFLNDEV</sequence>
<reference evidence="4" key="1">
    <citation type="journal article" date="2019" name="Int. J. Syst. Evol. Microbiol.">
        <title>The Global Catalogue of Microorganisms (GCM) 10K type strain sequencing project: providing services to taxonomists for standard genome sequencing and annotation.</title>
        <authorList>
            <consortium name="The Broad Institute Genomics Platform"/>
            <consortium name="The Broad Institute Genome Sequencing Center for Infectious Disease"/>
            <person name="Wu L."/>
            <person name="Ma J."/>
        </authorList>
    </citation>
    <scope>NUCLEOTIDE SEQUENCE [LARGE SCALE GENOMIC DNA]</scope>
    <source>
        <strain evidence="4">CCUG 63418</strain>
    </source>
</reference>
<gene>
    <name evidence="3" type="ORF">ACFQZS_13085</name>
</gene>
<evidence type="ECO:0000313" key="4">
    <source>
        <dbReference type="Proteomes" id="UP001596958"/>
    </source>
</evidence>
<dbReference type="PROSITE" id="PS50164">
    <property type="entry name" value="GIY_YIG"/>
    <property type="match status" value="1"/>
</dbReference>
<dbReference type="InterPro" id="IPR050190">
    <property type="entry name" value="UPF0213_domain"/>
</dbReference>
<protein>
    <submittedName>
        <fullName evidence="3">GIY-YIG nuclease family protein</fullName>
    </submittedName>
</protein>
<dbReference type="SMART" id="SM00465">
    <property type="entry name" value="GIYc"/>
    <property type="match status" value="1"/>
</dbReference>
<name>A0ABW2Z0U1_9SPHI</name>
<dbReference type="RefSeq" id="WP_377100932.1">
    <property type="nucleotide sequence ID" value="NZ_JBHTHU010000010.1"/>
</dbReference>
<dbReference type="PANTHER" id="PTHR34477">
    <property type="entry name" value="UPF0213 PROTEIN YHBQ"/>
    <property type="match status" value="1"/>
</dbReference>
<dbReference type="CDD" id="cd10448">
    <property type="entry name" value="GIY-YIG_unchar_3"/>
    <property type="match status" value="1"/>
</dbReference>
<keyword evidence="4" id="KW-1185">Reference proteome</keyword>
<organism evidence="3 4">
    <name type="scientific">Mucilaginibacter calamicampi</name>
    <dbReference type="NCBI Taxonomy" id="1302352"/>
    <lineage>
        <taxon>Bacteria</taxon>
        <taxon>Pseudomonadati</taxon>
        <taxon>Bacteroidota</taxon>
        <taxon>Sphingobacteriia</taxon>
        <taxon>Sphingobacteriales</taxon>
        <taxon>Sphingobacteriaceae</taxon>
        <taxon>Mucilaginibacter</taxon>
    </lineage>
</organism>
<dbReference type="EMBL" id="JBHTHU010000010">
    <property type="protein sequence ID" value="MFD0751083.1"/>
    <property type="molecule type" value="Genomic_DNA"/>
</dbReference>